<dbReference type="EMBL" id="SDPP02000001">
    <property type="protein sequence ID" value="KAA1379659.1"/>
    <property type="molecule type" value="Genomic_DNA"/>
</dbReference>
<evidence type="ECO:0000313" key="7">
    <source>
        <dbReference type="EMBL" id="KAA1379659.1"/>
    </source>
</evidence>
<gene>
    <name evidence="7" type="ORF">ESP62_000055</name>
</gene>
<organism evidence="7 8">
    <name type="scientific">Aeromicrobium fastidiosum</name>
    <dbReference type="NCBI Taxonomy" id="52699"/>
    <lineage>
        <taxon>Bacteria</taxon>
        <taxon>Bacillati</taxon>
        <taxon>Actinomycetota</taxon>
        <taxon>Actinomycetes</taxon>
        <taxon>Propionibacteriales</taxon>
        <taxon>Nocardioidaceae</taxon>
        <taxon>Aeromicrobium</taxon>
    </lineage>
</organism>
<dbReference type="SUPFAM" id="SSF46689">
    <property type="entry name" value="Homeodomain-like"/>
    <property type="match status" value="1"/>
</dbReference>
<dbReference type="GO" id="GO:0003700">
    <property type="term" value="F:DNA-binding transcription factor activity"/>
    <property type="evidence" value="ECO:0007669"/>
    <property type="project" value="TreeGrafter"/>
</dbReference>
<feature type="compositionally biased region" description="Basic and acidic residues" evidence="5">
    <location>
        <begin position="1"/>
        <end position="10"/>
    </location>
</feature>
<evidence type="ECO:0000256" key="2">
    <source>
        <dbReference type="ARBA" id="ARBA00023125"/>
    </source>
</evidence>
<dbReference type="PANTHER" id="PTHR30055">
    <property type="entry name" value="HTH-TYPE TRANSCRIPTIONAL REGULATOR RUTR"/>
    <property type="match status" value="1"/>
</dbReference>
<dbReference type="Proteomes" id="UP001515100">
    <property type="component" value="Unassembled WGS sequence"/>
</dbReference>
<dbReference type="InterPro" id="IPR040611">
    <property type="entry name" value="AlkX_C"/>
</dbReference>
<dbReference type="PRINTS" id="PR00455">
    <property type="entry name" value="HTHTETR"/>
</dbReference>
<dbReference type="Pfam" id="PF18556">
    <property type="entry name" value="TetR_C_35"/>
    <property type="match status" value="1"/>
</dbReference>
<evidence type="ECO:0000256" key="5">
    <source>
        <dbReference type="SAM" id="MobiDB-lite"/>
    </source>
</evidence>
<feature type="region of interest" description="Disordered" evidence="5">
    <location>
        <begin position="1"/>
        <end position="24"/>
    </location>
</feature>
<feature type="DNA-binding region" description="H-T-H motif" evidence="4">
    <location>
        <begin position="48"/>
        <end position="67"/>
    </location>
</feature>
<dbReference type="AlphaFoldDB" id="A0A641ANY9"/>
<feature type="domain" description="HTH tetR-type" evidence="6">
    <location>
        <begin position="25"/>
        <end position="85"/>
    </location>
</feature>
<keyword evidence="2 4" id="KW-0238">DNA-binding</keyword>
<keyword evidence="1" id="KW-0805">Transcription regulation</keyword>
<sequence>MDRRRCEAGRHDRRRPGPVTEPSRTPVRERLLDAAQAVIESSGWAAVTMSGVAGAAGVSRQTVYNEFGTKHGLAEHLALRELQRFLTVVSTRMRAEADILDGIRAACEGTLQLGEESLLVRTIVGTAPASRDNDFLTILTTESGEIVDAAVMVVQQTIDELYPPTGLDADELRTVVEAMVRLVLSSLTRPSRPPVAAAADIAWIVGMVLDGAAVRRPATG</sequence>
<dbReference type="Gene3D" id="1.10.357.10">
    <property type="entry name" value="Tetracycline Repressor, domain 2"/>
    <property type="match status" value="1"/>
</dbReference>
<keyword evidence="3" id="KW-0804">Transcription</keyword>
<dbReference type="PANTHER" id="PTHR30055:SF234">
    <property type="entry name" value="HTH-TYPE TRANSCRIPTIONAL REGULATOR BETI"/>
    <property type="match status" value="1"/>
</dbReference>
<accession>A0A641ANY9</accession>
<dbReference type="OrthoDB" id="4371863at2"/>
<evidence type="ECO:0000313" key="8">
    <source>
        <dbReference type="Proteomes" id="UP001515100"/>
    </source>
</evidence>
<reference evidence="7" key="1">
    <citation type="submission" date="2019-09" db="EMBL/GenBank/DDBJ databases">
        <authorList>
            <person name="Li J."/>
        </authorList>
    </citation>
    <scope>NUCLEOTIDE SEQUENCE [LARGE SCALE GENOMIC DNA]</scope>
    <source>
        <strain evidence="7">NRBC 14897</strain>
    </source>
</reference>
<dbReference type="InterPro" id="IPR050109">
    <property type="entry name" value="HTH-type_TetR-like_transc_reg"/>
</dbReference>
<dbReference type="InterPro" id="IPR009057">
    <property type="entry name" value="Homeodomain-like_sf"/>
</dbReference>
<dbReference type="Pfam" id="PF00440">
    <property type="entry name" value="TetR_N"/>
    <property type="match status" value="1"/>
</dbReference>
<evidence type="ECO:0000256" key="3">
    <source>
        <dbReference type="ARBA" id="ARBA00023163"/>
    </source>
</evidence>
<proteinExistence type="predicted"/>
<evidence type="ECO:0000256" key="1">
    <source>
        <dbReference type="ARBA" id="ARBA00023015"/>
    </source>
</evidence>
<dbReference type="InterPro" id="IPR001647">
    <property type="entry name" value="HTH_TetR"/>
</dbReference>
<keyword evidence="8" id="KW-1185">Reference proteome</keyword>
<evidence type="ECO:0000256" key="4">
    <source>
        <dbReference type="PROSITE-ProRule" id="PRU00335"/>
    </source>
</evidence>
<name>A0A641ANY9_9ACTN</name>
<protein>
    <submittedName>
        <fullName evidence="7">TetR/AcrR family transcriptional regulator</fullName>
    </submittedName>
</protein>
<evidence type="ECO:0000259" key="6">
    <source>
        <dbReference type="PROSITE" id="PS50977"/>
    </source>
</evidence>
<dbReference type="GO" id="GO:0000976">
    <property type="term" value="F:transcription cis-regulatory region binding"/>
    <property type="evidence" value="ECO:0007669"/>
    <property type="project" value="TreeGrafter"/>
</dbReference>
<comment type="caution">
    <text evidence="7">The sequence shown here is derived from an EMBL/GenBank/DDBJ whole genome shotgun (WGS) entry which is preliminary data.</text>
</comment>
<dbReference type="PROSITE" id="PS50977">
    <property type="entry name" value="HTH_TETR_2"/>
    <property type="match status" value="1"/>
</dbReference>